<evidence type="ECO:0000313" key="1">
    <source>
        <dbReference type="EMBL" id="TMQ73626.1"/>
    </source>
</evidence>
<dbReference type="Gene3D" id="1.10.1510.10">
    <property type="entry name" value="Uncharacterised protein YqeY/AIM41 PF09424, N-terminal domain"/>
    <property type="match status" value="1"/>
</dbReference>
<dbReference type="InterPro" id="IPR023168">
    <property type="entry name" value="GatB_Yqey_C_2"/>
</dbReference>
<protein>
    <submittedName>
        <fullName evidence="1">GatB/YqeY domain-containing protein</fullName>
    </submittedName>
</protein>
<dbReference type="GO" id="GO:0016884">
    <property type="term" value="F:carbon-nitrogen ligase activity, with glutamine as amido-N-donor"/>
    <property type="evidence" value="ECO:0007669"/>
    <property type="project" value="InterPro"/>
</dbReference>
<dbReference type="InterPro" id="IPR003789">
    <property type="entry name" value="Asn/Gln_tRNA_amidoTrase-B-like"/>
</dbReference>
<proteinExistence type="predicted"/>
<dbReference type="Pfam" id="PF09424">
    <property type="entry name" value="YqeY"/>
    <property type="match status" value="1"/>
</dbReference>
<dbReference type="EMBL" id="VBPB01000056">
    <property type="protein sequence ID" value="TMQ73626.1"/>
    <property type="molecule type" value="Genomic_DNA"/>
</dbReference>
<dbReference type="PANTHER" id="PTHR28055:SF1">
    <property type="entry name" value="ALTERED INHERITANCE OF MITOCHONDRIA PROTEIN 41, MITOCHONDRIAL"/>
    <property type="match status" value="1"/>
</dbReference>
<sequence length="153" mass="16615">MTDPDILQRIQTDMTAAMKAKDAATLSTLRMLKTALMEAKTKKPKDEGLSADEAIDVIQRYARKRRESIEEFKKLGREDLVASEEQEIQVTARYLPQGLSEDEVRVLVREAVAATGAAGPKDMGKVIGAVMAKARGKVEGGTVSRLAKDLLGG</sequence>
<evidence type="ECO:0000313" key="2">
    <source>
        <dbReference type="Proteomes" id="UP000319771"/>
    </source>
</evidence>
<reference evidence="1 2" key="1">
    <citation type="journal article" date="2019" name="Nat. Microbiol.">
        <title>Mediterranean grassland soil C-N compound turnover is dependent on rainfall and depth, and is mediated by genomically divergent microorganisms.</title>
        <authorList>
            <person name="Diamond S."/>
            <person name="Andeer P.F."/>
            <person name="Li Z."/>
            <person name="Crits-Christoph A."/>
            <person name="Burstein D."/>
            <person name="Anantharaman K."/>
            <person name="Lane K.R."/>
            <person name="Thomas B.C."/>
            <person name="Pan C."/>
            <person name="Northen T.R."/>
            <person name="Banfield J.F."/>
        </authorList>
    </citation>
    <scope>NUCLEOTIDE SEQUENCE [LARGE SCALE GENOMIC DNA]</scope>
    <source>
        <strain evidence="1">WS_11</strain>
    </source>
</reference>
<dbReference type="Proteomes" id="UP000319771">
    <property type="component" value="Unassembled WGS sequence"/>
</dbReference>
<dbReference type="InterPro" id="IPR019004">
    <property type="entry name" value="YqeY/Aim41"/>
</dbReference>
<gene>
    <name evidence="1" type="ORF">E6K81_03825</name>
</gene>
<dbReference type="Gene3D" id="1.10.10.410">
    <property type="match status" value="1"/>
</dbReference>
<organism evidence="1 2">
    <name type="scientific">Eiseniibacteriota bacterium</name>
    <dbReference type="NCBI Taxonomy" id="2212470"/>
    <lineage>
        <taxon>Bacteria</taxon>
        <taxon>Candidatus Eiseniibacteriota</taxon>
    </lineage>
</organism>
<dbReference type="AlphaFoldDB" id="A0A538UCK1"/>
<dbReference type="PANTHER" id="PTHR28055">
    <property type="entry name" value="ALTERED INHERITANCE OF MITOCHONDRIA PROTEIN 41, MITOCHONDRIAL"/>
    <property type="match status" value="1"/>
</dbReference>
<name>A0A538UCK1_UNCEI</name>
<accession>A0A538UCK1</accession>
<dbReference type="SUPFAM" id="SSF89095">
    <property type="entry name" value="GatB/YqeY motif"/>
    <property type="match status" value="1"/>
</dbReference>
<dbReference type="InterPro" id="IPR042184">
    <property type="entry name" value="YqeY/Aim41_N"/>
</dbReference>
<comment type="caution">
    <text evidence="1">The sequence shown here is derived from an EMBL/GenBank/DDBJ whole genome shotgun (WGS) entry which is preliminary data.</text>
</comment>